<dbReference type="InterPro" id="IPR036298">
    <property type="entry name" value="Chalcone_isomerase_sf"/>
</dbReference>
<feature type="domain" description="Chalcone isomerase" evidence="2">
    <location>
        <begin position="25"/>
        <end position="190"/>
    </location>
</feature>
<keyword evidence="1" id="KW-0732">Signal</keyword>
<evidence type="ECO:0000313" key="4">
    <source>
        <dbReference type="Proteomes" id="UP000197768"/>
    </source>
</evidence>
<dbReference type="RefSeq" id="WP_165764853.1">
    <property type="nucleotide sequence ID" value="NZ_MTCZ01000034.1"/>
</dbReference>
<evidence type="ECO:0000259" key="2">
    <source>
        <dbReference type="Pfam" id="PF16036"/>
    </source>
</evidence>
<dbReference type="Gene3D" id="3.50.70.10">
    <property type="match status" value="1"/>
</dbReference>
<dbReference type="InterPro" id="IPR016088">
    <property type="entry name" value="Chalcone_isomerase_3-sand"/>
</dbReference>
<organism evidence="3 4">
    <name type="scientific">Flavobacterium davisii</name>
    <dbReference type="NCBI Taxonomy" id="2906077"/>
    <lineage>
        <taxon>Bacteria</taxon>
        <taxon>Pseudomonadati</taxon>
        <taxon>Bacteroidota</taxon>
        <taxon>Flavobacteriia</taxon>
        <taxon>Flavobacteriales</taxon>
        <taxon>Flavobacteriaceae</taxon>
        <taxon>Flavobacterium</taxon>
    </lineage>
</organism>
<dbReference type="SUPFAM" id="SSF54626">
    <property type="entry name" value="Chalcone isomerase"/>
    <property type="match status" value="1"/>
</dbReference>
<dbReference type="AlphaFoldDB" id="A0A246GJH4"/>
<feature type="chain" id="PRO_5011992537" evidence="1">
    <location>
        <begin position="21"/>
        <end position="192"/>
    </location>
</feature>
<comment type="caution">
    <text evidence="3">The sequence shown here is derived from an EMBL/GenBank/DDBJ whole genome shotgun (WGS) entry which is preliminary data.</text>
</comment>
<keyword evidence="3" id="KW-0413">Isomerase</keyword>
<dbReference type="EMBL" id="MTCZ01000034">
    <property type="protein sequence ID" value="OWP84461.1"/>
    <property type="molecule type" value="Genomic_DNA"/>
</dbReference>
<protein>
    <submittedName>
        <fullName evidence="3">Chalcone isomerase</fullName>
    </submittedName>
</protein>
<dbReference type="Pfam" id="PF16036">
    <property type="entry name" value="Chalcone_3"/>
    <property type="match status" value="1"/>
</dbReference>
<dbReference type="GO" id="GO:0016872">
    <property type="term" value="F:intramolecular lyase activity"/>
    <property type="evidence" value="ECO:0007669"/>
    <property type="project" value="InterPro"/>
</dbReference>
<feature type="signal peptide" evidence="1">
    <location>
        <begin position="1"/>
        <end position="20"/>
    </location>
</feature>
<dbReference type="InterPro" id="IPR016087">
    <property type="entry name" value="Chalcone_isomerase"/>
</dbReference>
<gene>
    <name evidence="3" type="ORF">BWK59_05220</name>
</gene>
<dbReference type="Proteomes" id="UP000197768">
    <property type="component" value="Unassembled WGS sequence"/>
</dbReference>
<evidence type="ECO:0000313" key="3">
    <source>
        <dbReference type="EMBL" id="OWP84461.1"/>
    </source>
</evidence>
<reference evidence="3 4" key="1">
    <citation type="journal article" date="2017" name="Infect. Genet. Evol.">
        <title>Comparative genome analysis of fish pathogen Flavobacterium columnare reveals extensive sequence diversity within the species.</title>
        <authorList>
            <person name="Kayansamruaj P."/>
            <person name="Dong H.T."/>
            <person name="Hirono I."/>
            <person name="Kondo H."/>
            <person name="Senapin S."/>
            <person name="Rodkhum C."/>
        </authorList>
    </citation>
    <scope>NUCLEOTIDE SEQUENCE [LARGE SCALE GENOMIC DNA]</scope>
    <source>
        <strain evidence="3 4">1215</strain>
    </source>
</reference>
<accession>A0A246GJH4</accession>
<evidence type="ECO:0000256" key="1">
    <source>
        <dbReference type="SAM" id="SignalP"/>
    </source>
</evidence>
<name>A0A246GJH4_9FLAO</name>
<proteinExistence type="predicted"/>
<sequence>MKLKKLFFLALMCTAFISNEQTQFETDGVIVPRTIEVNGGKKIQLNGFGTRSKAWVDVYVQALYLTALSQDPHVIMDSETDMAIRIEIISKMVTARKLTNAIEKGFEKSCGEKLNAMMPKINQFKSLLSEEIVKGDVYVLSYNPKEEAITVTKNEKLKGKVEGKDFKKALFGIWLSDEPADEDLKNELLGKH</sequence>